<evidence type="ECO:0000256" key="1">
    <source>
        <dbReference type="ARBA" id="ARBA00004651"/>
    </source>
</evidence>
<evidence type="ECO:0000256" key="6">
    <source>
        <dbReference type="SAM" id="MobiDB-lite"/>
    </source>
</evidence>
<accession>A0A8T4J575</accession>
<proteinExistence type="predicted"/>
<keyword evidence="3 7" id="KW-0812">Transmembrane</keyword>
<dbReference type="Pfam" id="PF06271">
    <property type="entry name" value="RDD"/>
    <property type="match status" value="1"/>
</dbReference>
<keyword evidence="10" id="KW-1185">Reference proteome</keyword>
<keyword evidence="5 7" id="KW-0472">Membrane</keyword>
<comment type="caution">
    <text evidence="9">The sequence shown here is derived from an EMBL/GenBank/DDBJ whole genome shotgun (WGS) entry which is preliminary data.</text>
</comment>
<evidence type="ECO:0000313" key="10">
    <source>
        <dbReference type="Proteomes" id="UP000675554"/>
    </source>
</evidence>
<evidence type="ECO:0000256" key="3">
    <source>
        <dbReference type="ARBA" id="ARBA00022692"/>
    </source>
</evidence>
<dbReference type="GO" id="GO:0005886">
    <property type="term" value="C:plasma membrane"/>
    <property type="evidence" value="ECO:0007669"/>
    <property type="project" value="UniProtKB-SubCell"/>
</dbReference>
<dbReference type="AlphaFoldDB" id="A0A8T4J575"/>
<gene>
    <name evidence="9" type="ORF">KDA82_31445</name>
</gene>
<dbReference type="Proteomes" id="UP000675554">
    <property type="component" value="Unassembled WGS sequence"/>
</dbReference>
<sequence length="260" mass="27773">MSYPPPPGQGQNPYGQQPQQPGQQPQQPYGYPQQGQPPAGGQPAYGYPQQGQAPYGQQQPGQPAYGYPQQPPPPGGTVQANSGYININYLGTVQLATMGQRFLARLIDGLIIGVVMSIVMFAGLAGTLGIASDMEDCGSYMDPGYQACIDEQSQAATGAFGAFFAIMMSLAVFMLLYEWLMISFKGATFGKMAMGLRVVKESTGQVPGVGGGFIRYIIPMVGAFVCYIGMLLVYLSPFFDNTGKLQGWHDRAAGVVVIKK</sequence>
<dbReference type="InterPro" id="IPR051791">
    <property type="entry name" value="Pra-immunoreactive"/>
</dbReference>
<feature type="transmembrane region" description="Helical" evidence="7">
    <location>
        <begin position="160"/>
        <end position="182"/>
    </location>
</feature>
<evidence type="ECO:0000256" key="2">
    <source>
        <dbReference type="ARBA" id="ARBA00022475"/>
    </source>
</evidence>
<evidence type="ECO:0000256" key="7">
    <source>
        <dbReference type="SAM" id="Phobius"/>
    </source>
</evidence>
<feature type="transmembrane region" description="Helical" evidence="7">
    <location>
        <begin position="110"/>
        <end position="131"/>
    </location>
</feature>
<evidence type="ECO:0000256" key="5">
    <source>
        <dbReference type="ARBA" id="ARBA00023136"/>
    </source>
</evidence>
<dbReference type="EMBL" id="JAGSMN010000929">
    <property type="protein sequence ID" value="MBR7677427.1"/>
    <property type="molecule type" value="Genomic_DNA"/>
</dbReference>
<comment type="subcellular location">
    <subcellularLocation>
        <location evidence="1">Cell membrane</location>
        <topology evidence="1">Multi-pass membrane protein</topology>
    </subcellularLocation>
</comment>
<dbReference type="PANTHER" id="PTHR36115">
    <property type="entry name" value="PROLINE-RICH ANTIGEN HOMOLOG-RELATED"/>
    <property type="match status" value="1"/>
</dbReference>
<dbReference type="InterPro" id="IPR010432">
    <property type="entry name" value="RDD"/>
</dbReference>
<keyword evidence="4 7" id="KW-1133">Transmembrane helix</keyword>
<feature type="compositionally biased region" description="Low complexity" evidence="6">
    <location>
        <begin position="9"/>
        <end position="68"/>
    </location>
</feature>
<feature type="region of interest" description="Disordered" evidence="6">
    <location>
        <begin position="1"/>
        <end position="78"/>
    </location>
</feature>
<keyword evidence="2" id="KW-1003">Cell membrane</keyword>
<feature type="transmembrane region" description="Helical" evidence="7">
    <location>
        <begin position="213"/>
        <end position="235"/>
    </location>
</feature>
<dbReference type="PANTHER" id="PTHR36115:SF4">
    <property type="entry name" value="MEMBRANE PROTEIN"/>
    <property type="match status" value="1"/>
</dbReference>
<name>A0A8T4J575_9ACTN</name>
<protein>
    <submittedName>
        <fullName evidence="9">RDD family protein</fullName>
    </submittedName>
</protein>
<evidence type="ECO:0000256" key="4">
    <source>
        <dbReference type="ARBA" id="ARBA00022989"/>
    </source>
</evidence>
<feature type="domain" description="RDD" evidence="8">
    <location>
        <begin position="96"/>
        <end position="254"/>
    </location>
</feature>
<reference evidence="9" key="1">
    <citation type="submission" date="2021-04" db="EMBL/GenBank/DDBJ databases">
        <title>Sequencing of actinobacteria type strains.</title>
        <authorList>
            <person name="Nguyen G.-S."/>
            <person name="Wentzel A."/>
        </authorList>
    </citation>
    <scope>NUCLEOTIDE SEQUENCE</scope>
    <source>
        <strain evidence="9">DSM 42095</strain>
    </source>
</reference>
<evidence type="ECO:0000313" key="9">
    <source>
        <dbReference type="EMBL" id="MBR7677427.1"/>
    </source>
</evidence>
<evidence type="ECO:0000259" key="8">
    <source>
        <dbReference type="Pfam" id="PF06271"/>
    </source>
</evidence>
<organism evidence="9 10">
    <name type="scientific">Streptomyces daliensis</name>
    <dbReference type="NCBI Taxonomy" id="299421"/>
    <lineage>
        <taxon>Bacteria</taxon>
        <taxon>Bacillati</taxon>
        <taxon>Actinomycetota</taxon>
        <taxon>Actinomycetes</taxon>
        <taxon>Kitasatosporales</taxon>
        <taxon>Streptomycetaceae</taxon>
        <taxon>Streptomyces</taxon>
    </lineage>
</organism>